<dbReference type="RefSeq" id="WP_179981216.1">
    <property type="nucleotide sequence ID" value="NZ_LT608333.1"/>
</dbReference>
<dbReference type="Pfam" id="PF00672">
    <property type="entry name" value="HAMP"/>
    <property type="match status" value="1"/>
</dbReference>
<keyword evidence="3" id="KW-0145">Chemotaxis</keyword>
<dbReference type="PANTHER" id="PTHR32089:SF112">
    <property type="entry name" value="LYSOZYME-LIKE PROTEIN-RELATED"/>
    <property type="match status" value="1"/>
</dbReference>
<dbReference type="EMBL" id="FMJC01000002">
    <property type="protein sequence ID" value="SCM74559.1"/>
    <property type="molecule type" value="Genomic_DNA"/>
</dbReference>
<evidence type="ECO:0000256" key="2">
    <source>
        <dbReference type="ARBA" id="ARBA00022475"/>
    </source>
</evidence>
<accession>A0A212LB46</accession>
<evidence type="ECO:0000256" key="4">
    <source>
        <dbReference type="ARBA" id="ARBA00022692"/>
    </source>
</evidence>
<dbReference type="CDD" id="cd11386">
    <property type="entry name" value="MCP_signal"/>
    <property type="match status" value="1"/>
</dbReference>
<dbReference type="InterPro" id="IPR004089">
    <property type="entry name" value="MCPsignal_dom"/>
</dbReference>
<dbReference type="Gene3D" id="1.10.8.500">
    <property type="entry name" value="HAMP domain in histidine kinase"/>
    <property type="match status" value="1"/>
</dbReference>
<keyword evidence="4 11" id="KW-0812">Transmembrane</keyword>
<name>A0A212LB46_9BACT</name>
<gene>
    <name evidence="14" type="ORF">KL86DES1_22015</name>
</gene>
<comment type="similarity">
    <text evidence="8">Belongs to the methyl-accepting chemotaxis (MCP) protein family.</text>
</comment>
<feature type="coiled-coil region" evidence="10">
    <location>
        <begin position="367"/>
        <end position="411"/>
    </location>
</feature>
<comment type="subcellular location">
    <subcellularLocation>
        <location evidence="1">Cell membrane</location>
        <topology evidence="1">Multi-pass membrane protein</topology>
    </subcellularLocation>
</comment>
<dbReference type="AlphaFoldDB" id="A0A212LB46"/>
<dbReference type="InterPro" id="IPR003660">
    <property type="entry name" value="HAMP_dom"/>
</dbReference>
<dbReference type="InterPro" id="IPR029151">
    <property type="entry name" value="Sensor-like_sf"/>
</dbReference>
<dbReference type="Gene3D" id="1.10.287.950">
    <property type="entry name" value="Methyl-accepting chemotaxis protein"/>
    <property type="match status" value="1"/>
</dbReference>
<evidence type="ECO:0000259" key="12">
    <source>
        <dbReference type="PROSITE" id="PS50111"/>
    </source>
</evidence>
<evidence type="ECO:0000313" key="14">
    <source>
        <dbReference type="EMBL" id="SCM74559.1"/>
    </source>
</evidence>
<evidence type="ECO:0000259" key="13">
    <source>
        <dbReference type="PROSITE" id="PS50885"/>
    </source>
</evidence>
<keyword evidence="6 11" id="KW-0472">Membrane</keyword>
<organism evidence="14">
    <name type="scientific">uncultured Desulfovibrio sp</name>
    <dbReference type="NCBI Taxonomy" id="167968"/>
    <lineage>
        <taxon>Bacteria</taxon>
        <taxon>Pseudomonadati</taxon>
        <taxon>Thermodesulfobacteriota</taxon>
        <taxon>Desulfovibrionia</taxon>
        <taxon>Desulfovibrionales</taxon>
        <taxon>Desulfovibrionaceae</taxon>
        <taxon>Desulfovibrio</taxon>
        <taxon>environmental samples</taxon>
    </lineage>
</organism>
<dbReference type="CDD" id="cd06225">
    <property type="entry name" value="HAMP"/>
    <property type="match status" value="1"/>
</dbReference>
<dbReference type="GO" id="GO:0007165">
    <property type="term" value="P:signal transduction"/>
    <property type="evidence" value="ECO:0007669"/>
    <property type="project" value="UniProtKB-KW"/>
</dbReference>
<dbReference type="Pfam" id="PF00015">
    <property type="entry name" value="MCPsignal"/>
    <property type="match status" value="1"/>
</dbReference>
<evidence type="ECO:0000256" key="3">
    <source>
        <dbReference type="ARBA" id="ARBA00022500"/>
    </source>
</evidence>
<dbReference type="SUPFAM" id="SSF103190">
    <property type="entry name" value="Sensory domain-like"/>
    <property type="match status" value="1"/>
</dbReference>
<dbReference type="PANTHER" id="PTHR32089">
    <property type="entry name" value="METHYL-ACCEPTING CHEMOTAXIS PROTEIN MCPB"/>
    <property type="match status" value="1"/>
</dbReference>
<evidence type="ECO:0000256" key="5">
    <source>
        <dbReference type="ARBA" id="ARBA00022989"/>
    </source>
</evidence>
<dbReference type="PROSITE" id="PS50885">
    <property type="entry name" value="HAMP"/>
    <property type="match status" value="1"/>
</dbReference>
<evidence type="ECO:0000256" key="1">
    <source>
        <dbReference type="ARBA" id="ARBA00004651"/>
    </source>
</evidence>
<keyword evidence="2" id="KW-1003">Cell membrane</keyword>
<evidence type="ECO:0000256" key="8">
    <source>
        <dbReference type="ARBA" id="ARBA00029447"/>
    </source>
</evidence>
<dbReference type="PROSITE" id="PS50111">
    <property type="entry name" value="CHEMOTAXIS_TRANSDUC_2"/>
    <property type="match status" value="1"/>
</dbReference>
<dbReference type="InterPro" id="IPR033479">
    <property type="entry name" value="dCache_1"/>
</dbReference>
<dbReference type="Pfam" id="PF02743">
    <property type="entry name" value="dCache_1"/>
    <property type="match status" value="1"/>
</dbReference>
<reference evidence="14" key="1">
    <citation type="submission" date="2016-08" db="EMBL/GenBank/DDBJ databases">
        <authorList>
            <person name="Seilhamer J.J."/>
        </authorList>
    </citation>
    <scope>NUCLEOTIDE SEQUENCE</scope>
    <source>
        <strain evidence="14">86-1</strain>
    </source>
</reference>
<evidence type="ECO:0000256" key="11">
    <source>
        <dbReference type="SAM" id="Phobius"/>
    </source>
</evidence>
<keyword evidence="10" id="KW-0175">Coiled coil</keyword>
<feature type="domain" description="HAMP" evidence="13">
    <location>
        <begin position="322"/>
        <end position="375"/>
    </location>
</feature>
<evidence type="ECO:0000256" key="10">
    <source>
        <dbReference type="SAM" id="Coils"/>
    </source>
</evidence>
<dbReference type="CDD" id="cd18773">
    <property type="entry name" value="PDC1_HK_sensor"/>
    <property type="match status" value="1"/>
</dbReference>
<dbReference type="SUPFAM" id="SSF58104">
    <property type="entry name" value="Methyl-accepting chemotaxis protein (MCP) signaling domain"/>
    <property type="match status" value="1"/>
</dbReference>
<feature type="domain" description="Methyl-accepting transducer" evidence="12">
    <location>
        <begin position="423"/>
        <end position="659"/>
    </location>
</feature>
<dbReference type="FunFam" id="1.10.287.950:FF:000001">
    <property type="entry name" value="Methyl-accepting chemotaxis sensory transducer"/>
    <property type="match status" value="1"/>
</dbReference>
<dbReference type="SMART" id="SM00283">
    <property type="entry name" value="MA"/>
    <property type="match status" value="1"/>
</dbReference>
<evidence type="ECO:0000256" key="9">
    <source>
        <dbReference type="PROSITE-ProRule" id="PRU00284"/>
    </source>
</evidence>
<evidence type="ECO:0000256" key="7">
    <source>
        <dbReference type="ARBA" id="ARBA00023224"/>
    </source>
</evidence>
<evidence type="ECO:0000256" key="6">
    <source>
        <dbReference type="ARBA" id="ARBA00023136"/>
    </source>
</evidence>
<protein>
    <submittedName>
        <fullName evidence="14">Methyl-accepting chemotaxis sensory transducer</fullName>
    </submittedName>
</protein>
<dbReference type="Gene3D" id="3.30.450.20">
    <property type="entry name" value="PAS domain"/>
    <property type="match status" value="2"/>
</dbReference>
<sequence>MTIKVRIILGFLLTIAIMAGSTISYVTSKMRDNAEQAYLEASSEQLQIMGSYIEGFLGEAERNLSVLAANEMLINAEGLFPSYVNKTGETLYKRSELGPEAARATRPLARLAEVNPAYAEIYVGYPDGSYGTSMKEGPVPGGYNSSKRPWYVGRMNSNKDVGLADSYLSISGELVLAVTHSMRGPNGEIKGVLGADVSLKGLSDKFAALNFGRTGYFMLIENTGRILCDPRDKELTGKIIGKEVKDPGLEQLFKAKDGLVFTHIKDVSVRANVFTTRFGWKIAVIEDESEIFASANEAIRSVSIIYGIVTVIMLVVAWGIVRSINRPLRLIVVEADKIAQGDLNVRLEPRDFYGELAELRHSLMNMVSNLQNMIATAHQKSKEAEDQALLAKAATEQAEAARHQAESARRDGMLAAASQLEEVVSIISSASNELSARIDQSSHISTESASRLGEAATAMNEMNATVREVAGNASSASAMSDETRGNAENGAQIVLQALKSIDQVHSVSMELKDDMAQLNEHALAINRIMGVISDIADQTNLLALNAAIEAARAGDAGRGFAVVADEVRKLAEKTMASTQDVGNAIKAIQESTAKSVGGMDKALAEVETATGFARQSGEALRQIVQNVETTADQVRAIATASEEQSAASEEINESILQVNDMSGQTAQAMGEAAHAVNELAQQARRLSELIGNMKKA</sequence>
<keyword evidence="7 9" id="KW-0807">Transducer</keyword>
<keyword evidence="5 11" id="KW-1133">Transmembrane helix</keyword>
<dbReference type="GO" id="GO:0006935">
    <property type="term" value="P:chemotaxis"/>
    <property type="evidence" value="ECO:0007669"/>
    <property type="project" value="UniProtKB-KW"/>
</dbReference>
<dbReference type="GO" id="GO:0005886">
    <property type="term" value="C:plasma membrane"/>
    <property type="evidence" value="ECO:0007669"/>
    <property type="project" value="UniProtKB-SubCell"/>
</dbReference>
<dbReference type="SMART" id="SM00304">
    <property type="entry name" value="HAMP"/>
    <property type="match status" value="3"/>
</dbReference>
<proteinExistence type="inferred from homology"/>
<feature type="transmembrane region" description="Helical" evidence="11">
    <location>
        <begin position="304"/>
        <end position="321"/>
    </location>
</feature>